<evidence type="ECO:0000313" key="2">
    <source>
        <dbReference type="EMBL" id="KAF5929608.1"/>
    </source>
</evidence>
<protein>
    <submittedName>
        <fullName evidence="2">Uncharacterized protein</fullName>
    </submittedName>
</protein>
<keyword evidence="3" id="KW-1185">Reference proteome</keyword>
<sequence>STPGPGPTGSDKIKEKFCENLPSAGCTADDFQPKMKPSIGNQEVCFDSVGENHTVQLMYLEALTDVRRHIVVLLDVKTPDSKIIQISLSGFLNEKKKSEDKAKREKEEKESRIEKRRDPEAQDHASPDHLPLEDEFPLSGERDRAVILHLIFTGLENFPGGKKIQKRKGQGADSLGHVPNRGPKRVMAKTKRCSSACLSGSSSSSSSNPSRSPRKKPPKKTSSPLGKTKRLSPSASLLRRRYQRSPVKVPRQKLVILQHRTVQLYKKKTSVLSLQRKLQVN</sequence>
<feature type="region of interest" description="Disordered" evidence="1">
    <location>
        <begin position="94"/>
        <end position="136"/>
    </location>
</feature>
<feature type="compositionally biased region" description="Basic and acidic residues" evidence="1">
    <location>
        <begin position="94"/>
        <end position="132"/>
    </location>
</feature>
<evidence type="ECO:0000313" key="3">
    <source>
        <dbReference type="Proteomes" id="UP000551758"/>
    </source>
</evidence>
<evidence type="ECO:0000256" key="1">
    <source>
        <dbReference type="SAM" id="MobiDB-lite"/>
    </source>
</evidence>
<gene>
    <name evidence="2" type="ORF">HPG69_016665</name>
</gene>
<feature type="non-terminal residue" evidence="2">
    <location>
        <position position="281"/>
    </location>
</feature>
<accession>A0A7J7FP02</accession>
<organism evidence="2 3">
    <name type="scientific">Diceros bicornis minor</name>
    <name type="common">South-central black rhinoceros</name>
    <dbReference type="NCBI Taxonomy" id="77932"/>
    <lineage>
        <taxon>Eukaryota</taxon>
        <taxon>Metazoa</taxon>
        <taxon>Chordata</taxon>
        <taxon>Craniata</taxon>
        <taxon>Vertebrata</taxon>
        <taxon>Euteleostomi</taxon>
        <taxon>Mammalia</taxon>
        <taxon>Eutheria</taxon>
        <taxon>Laurasiatheria</taxon>
        <taxon>Perissodactyla</taxon>
        <taxon>Rhinocerotidae</taxon>
        <taxon>Diceros</taxon>
    </lineage>
</organism>
<proteinExistence type="predicted"/>
<feature type="compositionally biased region" description="Low complexity" evidence="1">
    <location>
        <begin position="193"/>
        <end position="211"/>
    </location>
</feature>
<reference evidence="2 3" key="1">
    <citation type="journal article" date="2020" name="Mol. Biol. Evol.">
        <title>Interspecific Gene Flow and the Evolution of Specialization in Black and White Rhinoceros.</title>
        <authorList>
            <person name="Moodley Y."/>
            <person name="Westbury M.V."/>
            <person name="Russo I.M."/>
            <person name="Gopalakrishnan S."/>
            <person name="Rakotoarivelo A."/>
            <person name="Olsen R.A."/>
            <person name="Prost S."/>
            <person name="Tunstall T."/>
            <person name="Ryder O.A."/>
            <person name="Dalen L."/>
            <person name="Bruford M.W."/>
        </authorList>
    </citation>
    <scope>NUCLEOTIDE SEQUENCE [LARGE SCALE GENOMIC DNA]</scope>
    <source>
        <strain evidence="2">SBR-YM</strain>
        <tissue evidence="2">Skin</tissue>
    </source>
</reference>
<dbReference type="AlphaFoldDB" id="A0A7J7FP02"/>
<feature type="compositionally biased region" description="Low complexity" evidence="1">
    <location>
        <begin position="220"/>
        <end position="237"/>
    </location>
</feature>
<feature type="compositionally biased region" description="Basic residues" evidence="1">
    <location>
        <begin position="182"/>
        <end position="192"/>
    </location>
</feature>
<feature type="region of interest" description="Disordered" evidence="1">
    <location>
        <begin position="159"/>
        <end position="250"/>
    </location>
</feature>
<dbReference type="Proteomes" id="UP000551758">
    <property type="component" value="Unassembled WGS sequence"/>
</dbReference>
<comment type="caution">
    <text evidence="2">The sequence shown here is derived from an EMBL/GenBank/DDBJ whole genome shotgun (WGS) entry which is preliminary data.</text>
</comment>
<dbReference type="EMBL" id="JACDTQ010000021">
    <property type="protein sequence ID" value="KAF5929608.1"/>
    <property type="molecule type" value="Genomic_DNA"/>
</dbReference>
<name>A0A7J7FP02_DICBM</name>